<dbReference type="EMBL" id="PFDW01000049">
    <property type="protein sequence ID" value="PJE58150.1"/>
    <property type="molecule type" value="Genomic_DNA"/>
</dbReference>
<proteinExistence type="predicted"/>
<protein>
    <submittedName>
        <fullName evidence="1">Uncharacterized protein</fullName>
    </submittedName>
</protein>
<comment type="caution">
    <text evidence="1">The sequence shown here is derived from an EMBL/GenBank/DDBJ whole genome shotgun (WGS) entry which is preliminary data.</text>
</comment>
<sequence>MSPEENAFQQIVAYCKAIGKPVTMEREGWSTTEDDVHRYVSGFKKEEVFAEDKFLEDFRNTINSNLDNGLEHADTPFALNGILHSAKTLRTAVMYGQSLVDVDGLAARVAERTCRWLAGTNYDRMKSFDLEPLANHLRELLGDVEAVRKFDEHALAYFRIPMAEALGGNDFESLESKGTNEFRSVMSRFHGVLRNSPVAQSISLEEYLSTGLKNDVEIVDGILPQLQEIRDAERDYLACVESSELVGNETKELWVDLYEREKGSTERLQRFITCYDSLRKIVTKLRNCFSPQFEDEAVLADVYKSVDIGDKRFTFSFGQPPLLERLREVENTIEDIKGLYKKKVHKTVLYQWFDVCYAQKGDFLRADELRKEIKKWDIAYVDWFRHLDAKLLKSHSLDFI</sequence>
<name>A0A2M8KE16_9BACT</name>
<reference evidence="2" key="1">
    <citation type="submission" date="2017-09" db="EMBL/GenBank/DDBJ databases">
        <title>Depth-based differentiation of microbial function through sediment-hosted aquifers and enrichment of novel symbionts in the deep terrestrial subsurface.</title>
        <authorList>
            <person name="Probst A.J."/>
            <person name="Ladd B."/>
            <person name="Jarett J.K."/>
            <person name="Geller-Mcgrath D.E."/>
            <person name="Sieber C.M.K."/>
            <person name="Emerson J.B."/>
            <person name="Anantharaman K."/>
            <person name="Thomas B.C."/>
            <person name="Malmstrom R."/>
            <person name="Stieglmeier M."/>
            <person name="Klingl A."/>
            <person name="Woyke T."/>
            <person name="Ryan C.M."/>
            <person name="Banfield J.F."/>
        </authorList>
    </citation>
    <scope>NUCLEOTIDE SEQUENCE [LARGE SCALE GENOMIC DNA]</scope>
</reference>
<evidence type="ECO:0000313" key="2">
    <source>
        <dbReference type="Proteomes" id="UP000231450"/>
    </source>
</evidence>
<evidence type="ECO:0000313" key="1">
    <source>
        <dbReference type="EMBL" id="PJE58150.1"/>
    </source>
</evidence>
<gene>
    <name evidence="1" type="ORF">COU81_02270</name>
</gene>
<organism evidence="1 2">
    <name type="scientific">Candidatus Portnoybacteria bacterium CG10_big_fil_rev_8_21_14_0_10_36_7</name>
    <dbReference type="NCBI Taxonomy" id="1974812"/>
    <lineage>
        <taxon>Bacteria</taxon>
        <taxon>Candidatus Portnoyibacteriota</taxon>
    </lineage>
</organism>
<accession>A0A2M8KE16</accession>
<dbReference type="Proteomes" id="UP000231450">
    <property type="component" value="Unassembled WGS sequence"/>
</dbReference>
<dbReference type="AlphaFoldDB" id="A0A2M8KE16"/>